<dbReference type="EMBL" id="VSRR010078863">
    <property type="protein sequence ID" value="MPC88758.1"/>
    <property type="molecule type" value="Genomic_DNA"/>
</dbReference>
<protein>
    <submittedName>
        <fullName evidence="1">Uncharacterized protein</fullName>
    </submittedName>
</protein>
<dbReference type="Proteomes" id="UP000324222">
    <property type="component" value="Unassembled WGS sequence"/>
</dbReference>
<name>A0A5B7J770_PORTR</name>
<keyword evidence="2" id="KW-1185">Reference proteome</keyword>
<evidence type="ECO:0000313" key="1">
    <source>
        <dbReference type="EMBL" id="MPC88758.1"/>
    </source>
</evidence>
<accession>A0A5B7J770</accession>
<proteinExistence type="predicted"/>
<evidence type="ECO:0000313" key="2">
    <source>
        <dbReference type="Proteomes" id="UP000324222"/>
    </source>
</evidence>
<sequence length="10" mass="1070">MATCSTSLAW</sequence>
<organism evidence="1 2">
    <name type="scientific">Portunus trituberculatus</name>
    <name type="common">Swimming crab</name>
    <name type="synonym">Neptunus trituberculatus</name>
    <dbReference type="NCBI Taxonomy" id="210409"/>
    <lineage>
        <taxon>Eukaryota</taxon>
        <taxon>Metazoa</taxon>
        <taxon>Ecdysozoa</taxon>
        <taxon>Arthropoda</taxon>
        <taxon>Crustacea</taxon>
        <taxon>Multicrustacea</taxon>
        <taxon>Malacostraca</taxon>
        <taxon>Eumalacostraca</taxon>
        <taxon>Eucarida</taxon>
        <taxon>Decapoda</taxon>
        <taxon>Pleocyemata</taxon>
        <taxon>Brachyura</taxon>
        <taxon>Eubrachyura</taxon>
        <taxon>Portunoidea</taxon>
        <taxon>Portunidae</taxon>
        <taxon>Portuninae</taxon>
        <taxon>Portunus</taxon>
    </lineage>
</organism>
<gene>
    <name evidence="1" type="ORF">E2C01_083678</name>
</gene>
<comment type="caution">
    <text evidence="1">The sequence shown here is derived from an EMBL/GenBank/DDBJ whole genome shotgun (WGS) entry which is preliminary data.</text>
</comment>
<reference evidence="1 2" key="1">
    <citation type="submission" date="2019-05" db="EMBL/GenBank/DDBJ databases">
        <title>Another draft genome of Portunus trituberculatus and its Hox gene families provides insights of decapod evolution.</title>
        <authorList>
            <person name="Jeong J.-H."/>
            <person name="Song I."/>
            <person name="Kim S."/>
            <person name="Choi T."/>
            <person name="Kim D."/>
            <person name="Ryu S."/>
            <person name="Kim W."/>
        </authorList>
    </citation>
    <scope>NUCLEOTIDE SEQUENCE [LARGE SCALE GENOMIC DNA]</scope>
    <source>
        <tissue evidence="1">Muscle</tissue>
    </source>
</reference>